<feature type="domain" description="VOC" evidence="1">
    <location>
        <begin position="6"/>
        <end position="132"/>
    </location>
</feature>
<reference evidence="2 3" key="1">
    <citation type="submission" date="2018-03" db="EMBL/GenBank/DDBJ databases">
        <title>Genomic Encyclopedia of Type Strains, Phase III (KMG-III): the genomes of soil and plant-associated and newly described type strains.</title>
        <authorList>
            <person name="Whitman W."/>
        </authorList>
    </citation>
    <scope>NUCLEOTIDE SEQUENCE [LARGE SCALE GENOMIC DNA]</scope>
    <source>
        <strain evidence="2 3">CGMCC 4.7125</strain>
    </source>
</reference>
<comment type="caution">
    <text evidence="2">The sequence shown here is derived from an EMBL/GenBank/DDBJ whole genome shotgun (WGS) entry which is preliminary data.</text>
</comment>
<dbReference type="InterPro" id="IPR029068">
    <property type="entry name" value="Glyas_Bleomycin-R_OHBP_Dase"/>
</dbReference>
<accession>A0A2T0LZP2</accession>
<dbReference type="OrthoDB" id="5242400at2"/>
<organism evidence="2 3">
    <name type="scientific">Prauserella shujinwangii</name>
    <dbReference type="NCBI Taxonomy" id="1453103"/>
    <lineage>
        <taxon>Bacteria</taxon>
        <taxon>Bacillati</taxon>
        <taxon>Actinomycetota</taxon>
        <taxon>Actinomycetes</taxon>
        <taxon>Pseudonocardiales</taxon>
        <taxon>Pseudonocardiaceae</taxon>
        <taxon>Prauserella</taxon>
    </lineage>
</organism>
<dbReference type="InterPro" id="IPR037523">
    <property type="entry name" value="VOC_core"/>
</dbReference>
<feature type="domain" description="VOC" evidence="1">
    <location>
        <begin position="153"/>
        <end position="276"/>
    </location>
</feature>
<dbReference type="PANTHER" id="PTHR36110:SF2">
    <property type="entry name" value="RING-CLEAVING DIOXYGENASE MHQE-RELATED"/>
    <property type="match status" value="1"/>
</dbReference>
<proteinExistence type="predicted"/>
<dbReference type="EMBL" id="PVNH01000003">
    <property type="protein sequence ID" value="PRX49569.1"/>
    <property type="molecule type" value="Genomic_DNA"/>
</dbReference>
<dbReference type="RefSeq" id="WP_106178198.1">
    <property type="nucleotide sequence ID" value="NZ_PVNH01000003.1"/>
</dbReference>
<gene>
    <name evidence="2" type="ORF">B0I33_103606</name>
</gene>
<name>A0A2T0LZP2_9PSEU</name>
<dbReference type="SUPFAM" id="SSF54593">
    <property type="entry name" value="Glyoxalase/Bleomycin resistance protein/Dihydroxybiphenyl dioxygenase"/>
    <property type="match status" value="1"/>
</dbReference>
<dbReference type="AlphaFoldDB" id="A0A2T0LZP2"/>
<evidence type="ECO:0000313" key="3">
    <source>
        <dbReference type="Proteomes" id="UP000238362"/>
    </source>
</evidence>
<dbReference type="Gene3D" id="3.10.180.10">
    <property type="entry name" value="2,3-Dihydroxybiphenyl 1,2-Dioxygenase, domain 1"/>
    <property type="match status" value="2"/>
</dbReference>
<protein>
    <submittedName>
        <fullName evidence="2">Glyoxalase family protein</fullName>
    </submittedName>
</protein>
<dbReference type="InterPro" id="IPR052537">
    <property type="entry name" value="Extradiol_RC_dioxygenase"/>
</dbReference>
<dbReference type="PANTHER" id="PTHR36110">
    <property type="entry name" value="RING-CLEAVING DIOXYGENASE MHQE-RELATED"/>
    <property type="match status" value="1"/>
</dbReference>
<keyword evidence="3" id="KW-1185">Reference proteome</keyword>
<evidence type="ECO:0000259" key="1">
    <source>
        <dbReference type="PROSITE" id="PS51819"/>
    </source>
</evidence>
<sequence length="322" mass="35986">MAYVEGSHHLTLSVAGAQEDVDFHVKVLGMRLIKRTVLFDGSLPIYHLYYSNANGDPSSVVTTFPWAQAGFFGRRGTNQAREVLLSVPHESMDFWHRRLTEHDVDVENVEVFGERRLAFRHPCGIEYVLVGNTGDERAGHPGHGVPPEHAVRGLHGVGVHVGTLDRMVEFAGDTFSAHGEPLEEGDRAALRIGEQKYGNALELTVNRAEDQGTWGFGAGTIHHFAWNASTLENQRELRFEIEGRGYTDISEVKDRKYFKSVYVRTPGGALFELAVTHAGGGWDCDESPKELGTRFQLPEQFEHRRAEIFRRLEPISVDQAAP</sequence>
<dbReference type="PROSITE" id="PS51819">
    <property type="entry name" value="VOC"/>
    <property type="match status" value="2"/>
</dbReference>
<dbReference type="Proteomes" id="UP000238362">
    <property type="component" value="Unassembled WGS sequence"/>
</dbReference>
<evidence type="ECO:0000313" key="2">
    <source>
        <dbReference type="EMBL" id="PRX49569.1"/>
    </source>
</evidence>